<dbReference type="EMBL" id="LIAV01000417">
    <property type="protein sequence ID" value="KRO37432.1"/>
    <property type="molecule type" value="Genomic_DNA"/>
</dbReference>
<dbReference type="InterPro" id="IPR000943">
    <property type="entry name" value="RNA_pol_sigma70"/>
</dbReference>
<dbReference type="GO" id="GO:0003700">
    <property type="term" value="F:DNA-binding transcription factor activity"/>
    <property type="evidence" value="ECO:0007669"/>
    <property type="project" value="InterPro"/>
</dbReference>
<dbReference type="Proteomes" id="UP000050874">
    <property type="component" value="Unassembled WGS sequence"/>
</dbReference>
<organism evidence="2 3">
    <name type="scientific">SAR86 cluster bacterium BACL1 MAG-120920-bin57</name>
    <dbReference type="NCBI Taxonomy" id="1655571"/>
    <lineage>
        <taxon>Bacteria</taxon>
        <taxon>Pseudomonadati</taxon>
        <taxon>Pseudomonadota</taxon>
        <taxon>Gammaproteobacteria</taxon>
        <taxon>SAR86 cluster</taxon>
    </lineage>
</organism>
<dbReference type="InterPro" id="IPR013324">
    <property type="entry name" value="RNA_pol_sigma_r3/r4-like"/>
</dbReference>
<dbReference type="PANTHER" id="PTHR30603:SF60">
    <property type="entry name" value="RNA POLYMERASE SIGMA FACTOR RPOD"/>
    <property type="match status" value="1"/>
</dbReference>
<name>A0A0R2PHD4_9GAMM</name>
<accession>A0A0R2PHD4</accession>
<reference evidence="3" key="1">
    <citation type="submission" date="2015-10" db="EMBL/GenBank/DDBJ databases">
        <title>Metagenome-Assembled Genomes uncover a global brackish microbiome.</title>
        <authorList>
            <person name="Hugerth L.W."/>
            <person name="Larsson J."/>
            <person name="Alneberg J."/>
            <person name="Lindh M.V."/>
            <person name="Legrand C."/>
            <person name="Pinhassi J."/>
            <person name="Andersson A."/>
        </authorList>
    </citation>
    <scope>NUCLEOTIDE SEQUENCE [LARGE SCALE GENOMIC DNA]</scope>
</reference>
<dbReference type="AlphaFoldDB" id="A0A0R2PHD4"/>
<dbReference type="Pfam" id="PF04545">
    <property type="entry name" value="Sigma70_r4"/>
    <property type="match status" value="1"/>
</dbReference>
<comment type="caution">
    <text evidence="2">The sequence shown here is derived from an EMBL/GenBank/DDBJ whole genome shotgun (WGS) entry which is preliminary data.</text>
</comment>
<dbReference type="Gene3D" id="1.10.10.10">
    <property type="entry name" value="Winged helix-like DNA-binding domain superfamily/Winged helix DNA-binding domain"/>
    <property type="match status" value="1"/>
</dbReference>
<dbReference type="PANTHER" id="PTHR30603">
    <property type="entry name" value="RNA POLYMERASE SIGMA FACTOR RPO"/>
    <property type="match status" value="1"/>
</dbReference>
<dbReference type="GO" id="GO:0006352">
    <property type="term" value="P:DNA-templated transcription initiation"/>
    <property type="evidence" value="ECO:0007669"/>
    <property type="project" value="InterPro"/>
</dbReference>
<feature type="domain" description="RNA polymerase sigma-70" evidence="1">
    <location>
        <begin position="31"/>
        <end position="57"/>
    </location>
</feature>
<evidence type="ECO:0000313" key="2">
    <source>
        <dbReference type="EMBL" id="KRO37432.1"/>
    </source>
</evidence>
<protein>
    <recommendedName>
        <fullName evidence="1">RNA polymerase sigma-70 domain-containing protein</fullName>
    </recommendedName>
</protein>
<evidence type="ECO:0000259" key="1">
    <source>
        <dbReference type="PROSITE" id="PS00716"/>
    </source>
</evidence>
<dbReference type="InterPro" id="IPR036388">
    <property type="entry name" value="WH-like_DNA-bd_sf"/>
</dbReference>
<sequence>MFCNLPKKRIIDEDEFMVVIKDAFPVTNYHTLEEVGKQFDVTRERIRQIEAKALRKLRHPSRSSHLKNFLDE</sequence>
<dbReference type="PROSITE" id="PS00716">
    <property type="entry name" value="SIGMA70_2"/>
    <property type="match status" value="1"/>
</dbReference>
<evidence type="ECO:0000313" key="3">
    <source>
        <dbReference type="Proteomes" id="UP000050874"/>
    </source>
</evidence>
<dbReference type="InterPro" id="IPR007630">
    <property type="entry name" value="RNA_pol_sigma70_r4"/>
</dbReference>
<dbReference type="InterPro" id="IPR050239">
    <property type="entry name" value="Sigma-70_RNA_pol_init_factors"/>
</dbReference>
<gene>
    <name evidence="2" type="ORF">ABR63_06945</name>
</gene>
<dbReference type="SUPFAM" id="SSF88659">
    <property type="entry name" value="Sigma3 and sigma4 domains of RNA polymerase sigma factors"/>
    <property type="match status" value="1"/>
</dbReference>
<dbReference type="PRINTS" id="PR00046">
    <property type="entry name" value="SIGMA70FCT"/>
</dbReference>
<proteinExistence type="predicted"/>